<keyword evidence="2" id="KW-1185">Reference proteome</keyword>
<organism evidence="1 2">
    <name type="scientific">Stutzerimonas kunmingensis</name>
    <dbReference type="NCBI Taxonomy" id="1211807"/>
    <lineage>
        <taxon>Bacteria</taxon>
        <taxon>Pseudomonadati</taxon>
        <taxon>Pseudomonadota</taxon>
        <taxon>Gammaproteobacteria</taxon>
        <taxon>Pseudomonadales</taxon>
        <taxon>Pseudomonadaceae</taxon>
        <taxon>Stutzerimonas</taxon>
    </lineage>
</organism>
<dbReference type="Proteomes" id="UP001138989">
    <property type="component" value="Unassembled WGS sequence"/>
</dbReference>
<dbReference type="RefSeq" id="WP_230697710.1">
    <property type="nucleotide sequence ID" value="NZ_JAINWF010000006.1"/>
</dbReference>
<protein>
    <submittedName>
        <fullName evidence="1">Uncharacterized protein</fullName>
    </submittedName>
</protein>
<evidence type="ECO:0000313" key="2">
    <source>
        <dbReference type="Proteomes" id="UP001138989"/>
    </source>
</evidence>
<evidence type="ECO:0000313" key="1">
    <source>
        <dbReference type="EMBL" id="MCD1608632.1"/>
    </source>
</evidence>
<sequence length="154" mass="17267">MSLLDIAIPSKKVTIQQAFGESSEVALDVFGLNTEDLTYLVQKHGMVFAAYFLRNVKENVENRASARELLMAFPSFSDDIVACGCKQREASEHVANFVVPIKIELLATVLDLTFPTGLKKSLENLLPLVLQLLIKFGYMRLSEEELKKMQEQVS</sequence>
<dbReference type="InterPro" id="IPR057378">
    <property type="entry name" value="Pre_tape_measure"/>
</dbReference>
<proteinExistence type="predicted"/>
<accession>A0A9X1SPA4</accession>
<reference evidence="1" key="1">
    <citation type="submission" date="2021-08" db="EMBL/GenBank/DDBJ databases">
        <title>Isolation and characterization of neutrophilic mixotrophic iron-oxidizing bacteria from deep-sea hydrothermal vents.</title>
        <authorList>
            <person name="He Y."/>
        </authorList>
    </citation>
    <scope>NUCLEOTIDE SEQUENCE</scope>
    <source>
        <strain evidence="1">IOP_13</strain>
    </source>
</reference>
<name>A0A9X1SPA4_9GAMM</name>
<gene>
    <name evidence="1" type="ORF">K7H17_12215</name>
</gene>
<dbReference type="AlphaFoldDB" id="A0A9X1SPA4"/>
<comment type="caution">
    <text evidence="1">The sequence shown here is derived from an EMBL/GenBank/DDBJ whole genome shotgun (WGS) entry which is preliminary data.</text>
</comment>
<dbReference type="Pfam" id="PF23789">
    <property type="entry name" value="Pre_tape_measure"/>
    <property type="match status" value="1"/>
</dbReference>
<dbReference type="EMBL" id="JAINWF010000006">
    <property type="protein sequence ID" value="MCD1608632.1"/>
    <property type="molecule type" value="Genomic_DNA"/>
</dbReference>